<evidence type="ECO:0000259" key="3">
    <source>
        <dbReference type="PROSITE" id="PS01124"/>
    </source>
</evidence>
<dbReference type="EMBL" id="LVXG01000078">
    <property type="protein sequence ID" value="OQP40016.1"/>
    <property type="molecule type" value="Genomic_DNA"/>
</dbReference>
<dbReference type="Pfam" id="PF12833">
    <property type="entry name" value="HTH_18"/>
    <property type="match status" value="1"/>
</dbReference>
<dbReference type="GO" id="GO:0003700">
    <property type="term" value="F:DNA-binding transcription factor activity"/>
    <property type="evidence" value="ECO:0007669"/>
    <property type="project" value="InterPro"/>
</dbReference>
<dbReference type="SMART" id="SM00342">
    <property type="entry name" value="HTH_ARAC"/>
    <property type="match status" value="1"/>
</dbReference>
<reference evidence="5" key="1">
    <citation type="submission" date="2016-04" db="EMBL/GenBank/DDBJ databases">
        <authorList>
            <person name="Chen L."/>
            <person name="Zhuang W."/>
            <person name="Wang G."/>
        </authorList>
    </citation>
    <scope>NUCLEOTIDE SEQUENCE [LARGE SCALE GENOMIC DNA]</scope>
    <source>
        <strain evidence="5">17621</strain>
    </source>
</reference>
<dbReference type="RefSeq" id="WP_081204519.1">
    <property type="nucleotide sequence ID" value="NZ_FOCZ01000003.1"/>
</dbReference>
<organism evidence="4 5">
    <name type="scientific">Niastella yeongjuensis</name>
    <dbReference type="NCBI Taxonomy" id="354355"/>
    <lineage>
        <taxon>Bacteria</taxon>
        <taxon>Pseudomonadati</taxon>
        <taxon>Bacteroidota</taxon>
        <taxon>Chitinophagia</taxon>
        <taxon>Chitinophagales</taxon>
        <taxon>Chitinophagaceae</taxon>
        <taxon>Niastella</taxon>
    </lineage>
</organism>
<sequence>MKQVTFLIADGILKPSSLFNAIEVFEKANEFLEQITGEPYFDIRLTGTNLQQRLVNGLFSLQVAPLQDIDKAGIIILPSFAEQEDYAIRKNRAVLDWIISQYHAGSEVASLCTGTFLLAATGLLNGKPCATHWKAEAYFRRLFPELDLHTNKIVTDQDGVYTAGGAISSLNLALYIVEKYSGRETALYVARVLQIDIDRDSQSSFIMFEGLKDHKDEVIRDIQHFIEQHMGDRLTVDQLAIHCSMDRINFTRRFKKATQLSPADYVQRIKVEGAKRLFESTGKQINEVMYEVGYVDVKAFRQLFKKIAGMTPGDYRNKFNKAAYTNAF</sequence>
<dbReference type="InterPro" id="IPR029062">
    <property type="entry name" value="Class_I_gatase-like"/>
</dbReference>
<evidence type="ECO:0000313" key="5">
    <source>
        <dbReference type="Proteomes" id="UP000192610"/>
    </source>
</evidence>
<dbReference type="GO" id="GO:0043565">
    <property type="term" value="F:sequence-specific DNA binding"/>
    <property type="evidence" value="ECO:0007669"/>
    <property type="project" value="InterPro"/>
</dbReference>
<comment type="caution">
    <text evidence="4">The sequence shown here is derived from an EMBL/GenBank/DDBJ whole genome shotgun (WGS) entry which is preliminary data.</text>
</comment>
<dbReference type="SUPFAM" id="SSF46689">
    <property type="entry name" value="Homeodomain-like"/>
    <property type="match status" value="2"/>
</dbReference>
<dbReference type="InterPro" id="IPR002818">
    <property type="entry name" value="DJ-1/PfpI"/>
</dbReference>
<gene>
    <name evidence="4" type="ORF">A4H97_17520</name>
</gene>
<dbReference type="Proteomes" id="UP000192610">
    <property type="component" value="Unassembled WGS sequence"/>
</dbReference>
<keyword evidence="5" id="KW-1185">Reference proteome</keyword>
<feature type="domain" description="HTH araC/xylS-type" evidence="3">
    <location>
        <begin position="220"/>
        <end position="318"/>
    </location>
</feature>
<proteinExistence type="predicted"/>
<dbReference type="Gene3D" id="3.40.50.880">
    <property type="match status" value="1"/>
</dbReference>
<dbReference type="PROSITE" id="PS01124">
    <property type="entry name" value="HTH_ARAC_FAMILY_2"/>
    <property type="match status" value="1"/>
</dbReference>
<dbReference type="PANTHER" id="PTHR43130">
    <property type="entry name" value="ARAC-FAMILY TRANSCRIPTIONAL REGULATOR"/>
    <property type="match status" value="1"/>
</dbReference>
<dbReference type="Gene3D" id="1.10.10.60">
    <property type="entry name" value="Homeodomain-like"/>
    <property type="match status" value="2"/>
</dbReference>
<dbReference type="OrthoDB" id="2585681at2"/>
<dbReference type="STRING" id="354355.SAMN05660816_02249"/>
<evidence type="ECO:0000256" key="2">
    <source>
        <dbReference type="ARBA" id="ARBA00023163"/>
    </source>
</evidence>
<evidence type="ECO:0000256" key="1">
    <source>
        <dbReference type="ARBA" id="ARBA00023015"/>
    </source>
</evidence>
<dbReference type="Pfam" id="PF01965">
    <property type="entry name" value="DJ-1_PfpI"/>
    <property type="match status" value="1"/>
</dbReference>
<accession>A0A1V9E1M6</accession>
<keyword evidence="1" id="KW-0805">Transcription regulation</keyword>
<keyword evidence="2" id="KW-0804">Transcription</keyword>
<protein>
    <recommendedName>
        <fullName evidence="3">HTH araC/xylS-type domain-containing protein</fullName>
    </recommendedName>
</protein>
<evidence type="ECO:0000313" key="4">
    <source>
        <dbReference type="EMBL" id="OQP40016.1"/>
    </source>
</evidence>
<dbReference type="AlphaFoldDB" id="A0A1V9E1M6"/>
<dbReference type="CDD" id="cd03138">
    <property type="entry name" value="GATase1_AraC_2"/>
    <property type="match status" value="1"/>
</dbReference>
<dbReference type="InterPro" id="IPR052158">
    <property type="entry name" value="INH-QAR"/>
</dbReference>
<dbReference type="InterPro" id="IPR009057">
    <property type="entry name" value="Homeodomain-like_sf"/>
</dbReference>
<dbReference type="SUPFAM" id="SSF52317">
    <property type="entry name" value="Class I glutamine amidotransferase-like"/>
    <property type="match status" value="1"/>
</dbReference>
<dbReference type="PANTHER" id="PTHR43130:SF3">
    <property type="entry name" value="HTH-TYPE TRANSCRIPTIONAL REGULATOR RV1931C"/>
    <property type="match status" value="1"/>
</dbReference>
<dbReference type="InterPro" id="IPR018060">
    <property type="entry name" value="HTH_AraC"/>
</dbReference>
<name>A0A1V9E1M6_9BACT</name>